<proteinExistence type="predicted"/>
<organism evidence="1 2">
    <name type="scientific">Hathewaya limosa</name>
    <name type="common">Clostridium limosum</name>
    <dbReference type="NCBI Taxonomy" id="1536"/>
    <lineage>
        <taxon>Bacteria</taxon>
        <taxon>Bacillati</taxon>
        <taxon>Bacillota</taxon>
        <taxon>Clostridia</taxon>
        <taxon>Eubacteriales</taxon>
        <taxon>Clostridiaceae</taxon>
        <taxon>Hathewaya</taxon>
    </lineage>
</organism>
<gene>
    <name evidence="1" type="ORF">QOZ93_002004</name>
</gene>
<sequence length="208" mass="24605">MSAFLGKIHYWLYNKIQLHEKFIEDIINLAKSNGYNSETLLNESYSLYGLPVRGQLENEIEHSNIHGWLQERIISVESRLAYVITVLLKNNVVKKEELDKSFYENGSSIMKELKINECLPQEFFKLIYDYMLEGMPCDRVNEVIENSETIIAWKTTRDIHKEYWNRVGGDVEIYHYLKDSWIQGFLSESSTEYKYSRKENGINKIEKI</sequence>
<name>A0ABU0JT39_HATLI</name>
<dbReference type="Proteomes" id="UP001224418">
    <property type="component" value="Unassembled WGS sequence"/>
</dbReference>
<dbReference type="EMBL" id="JAUSWN010000016">
    <property type="protein sequence ID" value="MDQ0480256.1"/>
    <property type="molecule type" value="Genomic_DNA"/>
</dbReference>
<evidence type="ECO:0000313" key="1">
    <source>
        <dbReference type="EMBL" id="MDQ0480256.1"/>
    </source>
</evidence>
<evidence type="ECO:0000313" key="2">
    <source>
        <dbReference type="Proteomes" id="UP001224418"/>
    </source>
</evidence>
<accession>A0ABU0JT39</accession>
<reference evidence="1 2" key="1">
    <citation type="submission" date="2023-07" db="EMBL/GenBank/DDBJ databases">
        <title>Genomic Encyclopedia of Type Strains, Phase IV (KMG-IV): sequencing the most valuable type-strain genomes for metagenomic binning, comparative biology and taxonomic classification.</title>
        <authorList>
            <person name="Goeker M."/>
        </authorList>
    </citation>
    <scope>NUCLEOTIDE SEQUENCE [LARGE SCALE GENOMIC DNA]</scope>
    <source>
        <strain evidence="1 2">DSM 1400</strain>
    </source>
</reference>
<keyword evidence="2" id="KW-1185">Reference proteome</keyword>
<protein>
    <submittedName>
        <fullName evidence="1">Uncharacterized protein</fullName>
    </submittedName>
</protein>
<comment type="caution">
    <text evidence="1">The sequence shown here is derived from an EMBL/GenBank/DDBJ whole genome shotgun (WGS) entry which is preliminary data.</text>
</comment>
<dbReference type="RefSeq" id="WP_307356130.1">
    <property type="nucleotide sequence ID" value="NZ_BAAACJ010000055.1"/>
</dbReference>